<keyword evidence="1" id="KW-0472">Membrane</keyword>
<dbReference type="AlphaFoldDB" id="D5BMB4"/>
<accession>D5BMB4</accession>
<name>D5BMB4_ZUNPS</name>
<feature type="transmembrane region" description="Helical" evidence="1">
    <location>
        <begin position="91"/>
        <end position="113"/>
    </location>
</feature>
<evidence type="ECO:0000256" key="1">
    <source>
        <dbReference type="SAM" id="Phobius"/>
    </source>
</evidence>
<evidence type="ECO:0000313" key="2">
    <source>
        <dbReference type="EMBL" id="ADF54254.1"/>
    </source>
</evidence>
<keyword evidence="1" id="KW-0812">Transmembrane</keyword>
<dbReference type="EMBL" id="CP001650">
    <property type="protein sequence ID" value="ADF54254.1"/>
    <property type="molecule type" value="Genomic_DNA"/>
</dbReference>
<dbReference type="HOGENOM" id="CLU_2120217_0_0_10"/>
<keyword evidence="1" id="KW-1133">Transmembrane helix</keyword>
<dbReference type="KEGG" id="zpr:ZPR_3950"/>
<proteinExistence type="predicted"/>
<gene>
    <name evidence="2" type="ordered locus">ZPR_3950</name>
</gene>
<sequence>MNNIISTLNLKSQVHSPPANKNDLKLAFAQLKNWDIIKVKGVGNNANFYITSTNFNEARLKGIVKFIKDKNSELNPSWLKRQWDYWSNNNLIAGFIGGIISGTLTYIVIEYFIK</sequence>
<evidence type="ECO:0000313" key="3">
    <source>
        <dbReference type="Proteomes" id="UP000001654"/>
    </source>
</evidence>
<protein>
    <submittedName>
        <fullName evidence="2">Uncharacterized protein</fullName>
    </submittedName>
</protein>
<organism evidence="2 3">
    <name type="scientific">Zunongwangia profunda (strain DSM 18752 / CCTCC AB 206139 / SM-A87)</name>
    <name type="common">Wangia profunda</name>
    <dbReference type="NCBI Taxonomy" id="655815"/>
    <lineage>
        <taxon>Bacteria</taxon>
        <taxon>Pseudomonadati</taxon>
        <taxon>Bacteroidota</taxon>
        <taxon>Flavobacteriia</taxon>
        <taxon>Flavobacteriales</taxon>
        <taxon>Flavobacteriaceae</taxon>
        <taxon>Zunongwangia</taxon>
    </lineage>
</organism>
<reference evidence="2 3" key="1">
    <citation type="journal article" date="2010" name="BMC Genomics">
        <title>The complete genome of Zunongwangia profunda SM-A87 reveals its adaptation to the deep-sea environment and ecological role in sedimentary organic nitrogen degradation.</title>
        <authorList>
            <person name="Qin Q.L."/>
            <person name="Zhang X.Y."/>
            <person name="Wang X.M."/>
            <person name="Liu G.M."/>
            <person name="Chen X.L."/>
            <person name="Xie B.B."/>
            <person name="Dang H.Y."/>
            <person name="Zhou B.C."/>
            <person name="Yu J."/>
            <person name="Zhang Y.Z."/>
        </authorList>
    </citation>
    <scope>NUCLEOTIDE SEQUENCE [LARGE SCALE GENOMIC DNA]</scope>
    <source>
        <strain evidence="3">DSM 18752 / CCTCC AB 206139 / SM-A87</strain>
    </source>
</reference>
<dbReference type="STRING" id="655815.ZPR_3950"/>
<keyword evidence="3" id="KW-1185">Reference proteome</keyword>
<dbReference type="Proteomes" id="UP000001654">
    <property type="component" value="Chromosome"/>
</dbReference>